<dbReference type="Gene3D" id="1.10.10.60">
    <property type="entry name" value="Homeodomain-like"/>
    <property type="match status" value="1"/>
</dbReference>
<keyword evidence="2" id="KW-0238">DNA-binding</keyword>
<keyword evidence="6" id="KW-1185">Reference proteome</keyword>
<dbReference type="PANTHER" id="PTHR46796">
    <property type="entry name" value="HTH-TYPE TRANSCRIPTIONAL ACTIVATOR RHAS-RELATED"/>
    <property type="match status" value="1"/>
</dbReference>
<evidence type="ECO:0000259" key="4">
    <source>
        <dbReference type="PROSITE" id="PS01124"/>
    </source>
</evidence>
<reference evidence="5 6" key="1">
    <citation type="submission" date="2019-04" db="EMBL/GenBank/DDBJ databases">
        <title>Herbidospora sp. NEAU-GS14.nov., a novel actinomycete isolated from soil.</title>
        <authorList>
            <person name="Han L."/>
        </authorList>
    </citation>
    <scope>NUCLEOTIDE SEQUENCE [LARGE SCALE GENOMIC DNA]</scope>
    <source>
        <strain evidence="5 6">NEAU-GS14</strain>
    </source>
</reference>
<evidence type="ECO:0000256" key="2">
    <source>
        <dbReference type="ARBA" id="ARBA00023125"/>
    </source>
</evidence>
<keyword evidence="3" id="KW-0804">Transcription</keyword>
<feature type="domain" description="HTH araC/xylS-type" evidence="4">
    <location>
        <begin position="212"/>
        <end position="313"/>
    </location>
</feature>
<dbReference type="InterPro" id="IPR018060">
    <property type="entry name" value="HTH_AraC"/>
</dbReference>
<sequence length="333" mass="36183">MLYIAHTAGVPVEERQDFWRDVVSSAFVPLEAVLPQGRFDGKLRSTSLGPIDVIDVATTAHQARRTSRLVSAAPSDSLKLGLFVKGGGRLEQAGRQAVVQTGEMAVYDTDRPYWLDFDAPTRMVVLLFPRAMLGLPHDRVDEVTGRAIPGSGGVGALVAPFLLRLAAQLDDVEVRDGARLAGNVVDLVATMLADRLDLPPADPDAARRATLLRITSYMEAHLGDPGLDPARIAAAHHISTRYLHKLFSAESTTVAAWIRSRRLEHCVRDLRDPLQAGRPVSAIGAQWGFPDASHFSRLFKAAYGLSPRDYRAAVGEDGVADLARSDRRGRQQG</sequence>
<dbReference type="OrthoDB" id="9799345at2"/>
<dbReference type="GO" id="GO:0043565">
    <property type="term" value="F:sequence-specific DNA binding"/>
    <property type="evidence" value="ECO:0007669"/>
    <property type="project" value="InterPro"/>
</dbReference>
<dbReference type="SUPFAM" id="SSF46689">
    <property type="entry name" value="Homeodomain-like"/>
    <property type="match status" value="1"/>
</dbReference>
<protein>
    <submittedName>
        <fullName evidence="5">Helix-turn-helix domain-containing protein</fullName>
    </submittedName>
</protein>
<dbReference type="Pfam" id="PF14525">
    <property type="entry name" value="AraC_binding_2"/>
    <property type="match status" value="1"/>
</dbReference>
<keyword evidence="1" id="KW-0805">Transcription regulation</keyword>
<dbReference type="AlphaFoldDB" id="A0A4U3M4P7"/>
<proteinExistence type="predicted"/>
<name>A0A4U3M4P7_9ACTN</name>
<evidence type="ECO:0000256" key="3">
    <source>
        <dbReference type="ARBA" id="ARBA00023163"/>
    </source>
</evidence>
<dbReference type="SMART" id="SM00342">
    <property type="entry name" value="HTH_ARAC"/>
    <property type="match status" value="1"/>
</dbReference>
<evidence type="ECO:0000313" key="6">
    <source>
        <dbReference type="Proteomes" id="UP000308705"/>
    </source>
</evidence>
<organism evidence="5 6">
    <name type="scientific">Herbidospora galbida</name>
    <dbReference type="NCBI Taxonomy" id="2575442"/>
    <lineage>
        <taxon>Bacteria</taxon>
        <taxon>Bacillati</taxon>
        <taxon>Actinomycetota</taxon>
        <taxon>Actinomycetes</taxon>
        <taxon>Streptosporangiales</taxon>
        <taxon>Streptosporangiaceae</taxon>
        <taxon>Herbidospora</taxon>
    </lineage>
</organism>
<dbReference type="EMBL" id="SZQA01000042">
    <property type="protein sequence ID" value="TKK83711.1"/>
    <property type="molecule type" value="Genomic_DNA"/>
</dbReference>
<evidence type="ECO:0000313" key="5">
    <source>
        <dbReference type="EMBL" id="TKK83711.1"/>
    </source>
</evidence>
<dbReference type="InterPro" id="IPR020449">
    <property type="entry name" value="Tscrpt_reg_AraC-type_HTH"/>
</dbReference>
<dbReference type="PANTHER" id="PTHR46796:SF6">
    <property type="entry name" value="ARAC SUBFAMILY"/>
    <property type="match status" value="1"/>
</dbReference>
<dbReference type="InterPro" id="IPR009057">
    <property type="entry name" value="Homeodomain-like_sf"/>
</dbReference>
<dbReference type="GO" id="GO:0003700">
    <property type="term" value="F:DNA-binding transcription factor activity"/>
    <property type="evidence" value="ECO:0007669"/>
    <property type="project" value="InterPro"/>
</dbReference>
<dbReference type="RefSeq" id="WP_137250897.1">
    <property type="nucleotide sequence ID" value="NZ_SZQA01000042.1"/>
</dbReference>
<dbReference type="InterPro" id="IPR050204">
    <property type="entry name" value="AraC_XylS_family_regulators"/>
</dbReference>
<gene>
    <name evidence="5" type="ORF">FDA94_32525</name>
</gene>
<accession>A0A4U3M4P7</accession>
<dbReference type="Proteomes" id="UP000308705">
    <property type="component" value="Unassembled WGS sequence"/>
</dbReference>
<dbReference type="PRINTS" id="PR00032">
    <property type="entry name" value="HTHARAC"/>
</dbReference>
<evidence type="ECO:0000256" key="1">
    <source>
        <dbReference type="ARBA" id="ARBA00023015"/>
    </source>
</evidence>
<dbReference type="Pfam" id="PF12833">
    <property type="entry name" value="HTH_18"/>
    <property type="match status" value="1"/>
</dbReference>
<dbReference type="PROSITE" id="PS01124">
    <property type="entry name" value="HTH_ARAC_FAMILY_2"/>
    <property type="match status" value="1"/>
</dbReference>
<comment type="caution">
    <text evidence="5">The sequence shown here is derived from an EMBL/GenBank/DDBJ whole genome shotgun (WGS) entry which is preliminary data.</text>
</comment>
<dbReference type="InterPro" id="IPR035418">
    <property type="entry name" value="AraC-bd_2"/>
</dbReference>